<dbReference type="EMBL" id="LOPU01000004">
    <property type="protein sequence ID" value="KTG11490.1"/>
    <property type="molecule type" value="Genomic_DNA"/>
</dbReference>
<reference evidence="2 3" key="1">
    <citation type="submission" date="2015-12" db="EMBL/GenBank/DDBJ databases">
        <title>Haloprofundus marisrubri gen. nov., sp. nov., an extremely halophilic archaeon isolated from the Discovery deep brine-seawater interface in the Red Sea.</title>
        <authorList>
            <person name="Zhang G."/>
            <person name="Stingl U."/>
            <person name="Rashid M."/>
        </authorList>
    </citation>
    <scope>NUCLEOTIDE SEQUENCE [LARGE SCALE GENOMIC DNA]</scope>
    <source>
        <strain evidence="2 3">SB9</strain>
    </source>
</reference>
<protein>
    <recommendedName>
        <fullName evidence="4">CopG family transcriptional regulator</fullName>
    </recommendedName>
</protein>
<sequence>MSSEHRIPLSEERRNELRDLKEGGQSYDDLLAEMVQHEKERRLSEMFDRSLEEDEFVPLEDV</sequence>
<evidence type="ECO:0000256" key="1">
    <source>
        <dbReference type="SAM" id="MobiDB-lite"/>
    </source>
</evidence>
<dbReference type="Proteomes" id="UP000054387">
    <property type="component" value="Unassembled WGS sequence"/>
</dbReference>
<name>A0A0W1RDL4_9EURY</name>
<feature type="region of interest" description="Disordered" evidence="1">
    <location>
        <begin position="1"/>
        <end position="25"/>
    </location>
</feature>
<feature type="compositionally biased region" description="Basic and acidic residues" evidence="1">
    <location>
        <begin position="1"/>
        <end position="22"/>
    </location>
</feature>
<evidence type="ECO:0008006" key="4">
    <source>
        <dbReference type="Google" id="ProtNLM"/>
    </source>
</evidence>
<gene>
    <name evidence="2" type="ORF">AUR64_04355</name>
</gene>
<evidence type="ECO:0000313" key="3">
    <source>
        <dbReference type="Proteomes" id="UP000054387"/>
    </source>
</evidence>
<dbReference type="RefSeq" id="WP_058580224.1">
    <property type="nucleotide sequence ID" value="NZ_LOPU01000004.1"/>
</dbReference>
<evidence type="ECO:0000313" key="2">
    <source>
        <dbReference type="EMBL" id="KTG11490.1"/>
    </source>
</evidence>
<keyword evidence="3" id="KW-1185">Reference proteome</keyword>
<organism evidence="2 3">
    <name type="scientific">Haloprofundus marisrubri</name>
    <dbReference type="NCBI Taxonomy" id="1514971"/>
    <lineage>
        <taxon>Archaea</taxon>
        <taxon>Methanobacteriati</taxon>
        <taxon>Methanobacteriota</taxon>
        <taxon>Stenosarchaea group</taxon>
        <taxon>Halobacteria</taxon>
        <taxon>Halobacteriales</taxon>
        <taxon>Haloferacaceae</taxon>
        <taxon>Haloprofundus</taxon>
    </lineage>
</organism>
<proteinExistence type="predicted"/>
<comment type="caution">
    <text evidence="2">The sequence shown here is derived from an EMBL/GenBank/DDBJ whole genome shotgun (WGS) entry which is preliminary data.</text>
</comment>
<dbReference type="OrthoDB" id="105426at2157"/>
<dbReference type="AlphaFoldDB" id="A0A0W1RDL4"/>
<accession>A0A0W1RDL4</accession>
<dbReference type="STRING" id="1514971.AUR64_04355"/>